<comment type="caution">
    <text evidence="1">The sequence shown here is derived from an EMBL/GenBank/DDBJ whole genome shotgun (WGS) entry which is preliminary data.</text>
</comment>
<sequence>MRHPIKNESVHIIGEAYSGDQGWIEGAFCVAEKLLQECFGLNWPNWLDDKYYLGR</sequence>
<dbReference type="EMBL" id="NJCX01000003">
    <property type="protein sequence ID" value="PHM74593.1"/>
    <property type="molecule type" value="Genomic_DNA"/>
</dbReference>
<proteinExistence type="predicted"/>
<evidence type="ECO:0000313" key="2">
    <source>
        <dbReference type="Proteomes" id="UP000221101"/>
    </source>
</evidence>
<organism evidence="1 2">
    <name type="scientific">Xenorhabdus kozodoii</name>
    <dbReference type="NCBI Taxonomy" id="351676"/>
    <lineage>
        <taxon>Bacteria</taxon>
        <taxon>Pseudomonadati</taxon>
        <taxon>Pseudomonadota</taxon>
        <taxon>Gammaproteobacteria</taxon>
        <taxon>Enterobacterales</taxon>
        <taxon>Morganellaceae</taxon>
        <taxon>Xenorhabdus</taxon>
    </lineage>
</organism>
<reference evidence="1 2" key="1">
    <citation type="journal article" date="2017" name="Nat. Microbiol.">
        <title>Natural product diversity associated with the nematode symbionts Photorhabdus and Xenorhabdus.</title>
        <authorList>
            <person name="Tobias N.J."/>
            <person name="Wolff H."/>
            <person name="Djahanschiri B."/>
            <person name="Grundmann F."/>
            <person name="Kronenwerth M."/>
            <person name="Shi Y.M."/>
            <person name="Simonyi S."/>
            <person name="Grun P."/>
            <person name="Shapiro-Ilan D."/>
            <person name="Pidot S.J."/>
            <person name="Stinear T.P."/>
            <person name="Ebersberger I."/>
            <person name="Bode H.B."/>
        </authorList>
    </citation>
    <scope>NUCLEOTIDE SEQUENCE [LARGE SCALE GENOMIC DNA]</scope>
    <source>
        <strain evidence="1 2">DSM 17907</strain>
    </source>
</reference>
<dbReference type="AlphaFoldDB" id="A0A2D0LG40"/>
<evidence type="ECO:0000313" key="1">
    <source>
        <dbReference type="EMBL" id="PHM74593.1"/>
    </source>
</evidence>
<accession>A0A2D0LG40</accession>
<dbReference type="Proteomes" id="UP000221101">
    <property type="component" value="Unassembled WGS sequence"/>
</dbReference>
<name>A0A2D0LG40_9GAMM</name>
<gene>
    <name evidence="1" type="ORF">Xkoz_00516</name>
</gene>
<protein>
    <submittedName>
        <fullName evidence="1">Monoamine oxidase</fullName>
    </submittedName>
</protein>
<keyword evidence="2" id="KW-1185">Reference proteome</keyword>